<feature type="chain" id="PRO_5046800613" evidence="1">
    <location>
        <begin position="22"/>
        <end position="1801"/>
    </location>
</feature>
<evidence type="ECO:0000313" key="2">
    <source>
        <dbReference type="EMBL" id="UUD36723.1"/>
    </source>
</evidence>
<dbReference type="InterPro" id="IPR036514">
    <property type="entry name" value="SGNH_hydro_sf"/>
</dbReference>
<name>A0ABY5J1S2_9BACT</name>
<dbReference type="CDD" id="cd00229">
    <property type="entry name" value="SGNH_hydrolase"/>
    <property type="match status" value="1"/>
</dbReference>
<feature type="signal peptide" evidence="1">
    <location>
        <begin position="1"/>
        <end position="21"/>
    </location>
</feature>
<organism evidence="2 3">
    <name type="scientific">Mycoplasmopsis equigenitalium</name>
    <dbReference type="NCBI Taxonomy" id="114883"/>
    <lineage>
        <taxon>Bacteria</taxon>
        <taxon>Bacillati</taxon>
        <taxon>Mycoplasmatota</taxon>
        <taxon>Mycoplasmoidales</taxon>
        <taxon>Metamycoplasmataceae</taxon>
        <taxon>Mycoplasmopsis</taxon>
    </lineage>
</organism>
<dbReference type="EMBL" id="CP101808">
    <property type="protein sequence ID" value="UUD36723.1"/>
    <property type="molecule type" value="Genomic_DNA"/>
</dbReference>
<dbReference type="Gene3D" id="3.40.50.1110">
    <property type="entry name" value="SGNH hydrolase"/>
    <property type="match status" value="1"/>
</dbReference>
<dbReference type="RefSeq" id="WP_256541812.1">
    <property type="nucleotide sequence ID" value="NZ_CP101808.1"/>
</dbReference>
<reference evidence="2" key="1">
    <citation type="submission" date="2022-07" db="EMBL/GenBank/DDBJ databases">
        <title>Complete genome of Mycoplasma equigenitalium type strain T37.</title>
        <authorList>
            <person name="Spergser J."/>
        </authorList>
    </citation>
    <scope>NUCLEOTIDE SEQUENCE</scope>
    <source>
        <strain evidence="2">T37</strain>
    </source>
</reference>
<dbReference type="Pfam" id="PF00657">
    <property type="entry name" value="Lipase_GDSL"/>
    <property type="match status" value="1"/>
</dbReference>
<evidence type="ECO:0000313" key="3">
    <source>
        <dbReference type="Proteomes" id="UP001059576"/>
    </source>
</evidence>
<protein>
    <submittedName>
        <fullName evidence="2">SGNH/GDSL hydrolase family protein</fullName>
    </submittedName>
</protein>
<sequence length="1801" mass="204976">MNKRKKVLIWLSTSLAIPAAATGIYFASTSTKKLEKGGTSYDPNQVTPNNPIDILEENKPTKPEVNKKLISNVDIKFNHANPIKYLALGDSITEGYTGELENIIQGYYDPKTKEIVGNGYPSHFVNYLLKADKDILTSFSNYAVSGSTAQEWYSLLNLHNEANFIAASTKANKLEVKDLVPLFGTNISELSTVLIDKIKDANLITLSVGTNDFFKLFIREVSKNLDLTYIIENAKNQQELFKYLVNAITEIFNKVDVEAKKNIHSLSKTISHLNPRAQVIFLKYPMPMLRIKQAIDSILTSLSGSEAGDAPIELSRILFSAVNSRISQLFINLENRDEIKIINLYDNEFWTTHKNILSPVILDIHPGSKGYKKMAQDLFVALATEFTNLNHVRANNKYLANTQYFSELRSIPKMIDFKLSDADLISKVFDNNFEEDLNEINSLESKYNHLISNENNVKKIVKYVETYLLYSSKGQDYFIKNIYHVIEGILDSKIMKEIDPDAKIKEFLFVNDKKNLNSITKQFVDSNIIATLFANFQNSADTLDLDMNNVPGVQEFSLNILKEIAIKTFGDEKTWFDFIKVMLSGDYISEAANKEKIKEIVEILIENGLNAKRINQIVLLVKNLNLPSEITGVITKEDFNYLVEKILNNNALKTLVINALKNTIDKSNQIVAKANSFKELLKEVFIANKANAVSDVKNAIYSLINDEKALTIVGKIAAKSLEKYKDYVPAGLIDKWIAKLGLVIKSIDEKIGTIDVVLNNTFEYIINNGFEFGNFGPTLTKIKDELFGSLDRNKIAELVTFVLHENEGFFDENLGNIVSDAILVIKQDKVKTLISKELIKFLKMQKIVSESIDYAPLINDALDLMLTKELDIVVPIITRIYNEIKTNKLDLKTFTFKDIAAIALSIIKPKFDKTNLENTLQIILGSKLISEDSNLLKAFLKDVLANLNDDVYFEKLFEQLNANKKLQAYITQQQFVSLIKSIKNSNEFNRVIDFVFANLNEFKNVSYKVAINKILDTKSNEINEIIKSFVTSLVNNKTLKDIVLNAFEKELVKFGSDAEYVQAVQKLRLQLDADFVSIFENIDAANVASRIIVGLIGEKVNNTKTDYLAIFKDVYAANDLNDLVLKLIKKVSKFNLVAKNHIDLKIVIKNLAKYILSDKVKLKDVINVLAPNAQTKINKFVDFDKLLEIISSRYSDDLILLVDLVVDGMFDSLDQIDSVSTLNELLKLALQNINETKVKKLMVDIIQKMISDDEVLQSIAQKIKNILVKRNLLDDTPQMIVGIKSLIRIIPMIEQNGKYLEQFANILFNTIKANNDLSKFSEEIVAAIKAHKFIDINNISHITSILKTPQFVNEKQNIKAVFDSLFEHLWADEKVVKELISDLNLANLAANTNVITGPELESFIFNYVYKPVGQNSFKQFITNIINDIFKRSNEYANTKKAVDILKIFLANSNYETTNKEFIVKLISDLIDHTDVLPKVIFNKLKAAQINLLDEDLPVVVSVVKDLFSAVKNSNLFKEIVVRLYEEIKTFNYTNNINNDFKTIFGKVVDHFIKNENGKININKIVNEILPQVSSILEETKFSGSQLTQFINLLFTRSVFDKNKSQGIYKIINKIIYAKNDPSNVEYNAFDLLFKAPNNLKALVKAFIKPIARAHISEVINNQKAKNYNIYNDANFHAINRIATFFTWTLRVNVPGAVFHGVNGGWEINSIIYFSINDAFKEVLSEVDPISEANKDKYYLKNEAFVKRVFGDRYWLKNYNSYEKDDWMFIIKYYDQEDRHHPGMLNADNLWYLFKNGHLILQ</sequence>
<keyword evidence="3" id="KW-1185">Reference proteome</keyword>
<dbReference type="SUPFAM" id="SSF52266">
    <property type="entry name" value="SGNH hydrolase"/>
    <property type="match status" value="1"/>
</dbReference>
<keyword evidence="2" id="KW-0378">Hydrolase</keyword>
<proteinExistence type="predicted"/>
<gene>
    <name evidence="2" type="ORF">NPA09_02340</name>
</gene>
<evidence type="ECO:0000256" key="1">
    <source>
        <dbReference type="SAM" id="SignalP"/>
    </source>
</evidence>
<dbReference type="Proteomes" id="UP001059576">
    <property type="component" value="Chromosome"/>
</dbReference>
<dbReference type="InterPro" id="IPR001087">
    <property type="entry name" value="GDSL"/>
</dbReference>
<dbReference type="GO" id="GO:0016787">
    <property type="term" value="F:hydrolase activity"/>
    <property type="evidence" value="ECO:0007669"/>
    <property type="project" value="UniProtKB-KW"/>
</dbReference>
<accession>A0ABY5J1S2</accession>
<keyword evidence="1" id="KW-0732">Signal</keyword>